<organism evidence="1 2">
    <name type="scientific">Anisodus acutangulus</name>
    <dbReference type="NCBI Taxonomy" id="402998"/>
    <lineage>
        <taxon>Eukaryota</taxon>
        <taxon>Viridiplantae</taxon>
        <taxon>Streptophyta</taxon>
        <taxon>Embryophyta</taxon>
        <taxon>Tracheophyta</taxon>
        <taxon>Spermatophyta</taxon>
        <taxon>Magnoliopsida</taxon>
        <taxon>eudicotyledons</taxon>
        <taxon>Gunneridae</taxon>
        <taxon>Pentapetalae</taxon>
        <taxon>asterids</taxon>
        <taxon>lamiids</taxon>
        <taxon>Solanales</taxon>
        <taxon>Solanaceae</taxon>
        <taxon>Solanoideae</taxon>
        <taxon>Hyoscyameae</taxon>
        <taxon>Anisodus</taxon>
    </lineage>
</organism>
<dbReference type="AlphaFoldDB" id="A0A9Q1L2A7"/>
<name>A0A9Q1L2A7_9SOLA</name>
<accession>A0A9Q1L2A7</accession>
<reference evidence="2" key="1">
    <citation type="journal article" date="2023" name="Proc. Natl. Acad. Sci. U.S.A.">
        <title>Genomic and structural basis for evolution of tropane alkaloid biosynthesis.</title>
        <authorList>
            <person name="Wanga Y.-J."/>
            <person name="Taina T."/>
            <person name="Yua J.-Y."/>
            <person name="Lia J."/>
            <person name="Xua B."/>
            <person name="Chenc J."/>
            <person name="D'Auriad J.C."/>
            <person name="Huanga J.-P."/>
            <person name="Huanga S.-X."/>
        </authorList>
    </citation>
    <scope>NUCLEOTIDE SEQUENCE [LARGE SCALE GENOMIC DNA]</scope>
    <source>
        <strain evidence="2">cv. KIB-2019</strain>
    </source>
</reference>
<comment type="caution">
    <text evidence="1">The sequence shown here is derived from an EMBL/GenBank/DDBJ whole genome shotgun (WGS) entry which is preliminary data.</text>
</comment>
<dbReference type="PANTHER" id="PTHR33168">
    <property type="entry name" value="STRESS INDUCED PROTEIN-RELATED"/>
    <property type="match status" value="1"/>
</dbReference>
<protein>
    <submittedName>
        <fullName evidence="1">Uncharacterized protein</fullName>
    </submittedName>
</protein>
<keyword evidence="2" id="KW-1185">Reference proteome</keyword>
<dbReference type="Proteomes" id="UP001152561">
    <property type="component" value="Unassembled WGS sequence"/>
</dbReference>
<evidence type="ECO:0000313" key="1">
    <source>
        <dbReference type="EMBL" id="KAJ8527937.1"/>
    </source>
</evidence>
<evidence type="ECO:0000313" key="2">
    <source>
        <dbReference type="Proteomes" id="UP001152561"/>
    </source>
</evidence>
<proteinExistence type="predicted"/>
<gene>
    <name evidence="1" type="ORF">K7X08_015388</name>
</gene>
<sequence length="221" mass="26544">MDVKNWYRSFSTRSRSIRLGRNYNHETIEGVEESFSRNGGSKRSIWKVLWKRLSKEKKEKKGLRFEFSRSVHVQVPRYDEYTYSQNFDDGFNCDEPDHFFKSFSVRYADPLKSFSTRSRSVRLGRNDHDDIEEVKESISKSGGSKRSIWKILWQKLSKEKKEKKKELRFEFSRSVHVQVPRYDEYTYSQNFDNGFNLDEPDHLFKSFSVRYADRPSKLLLK</sequence>
<dbReference type="OrthoDB" id="1688035at2759"/>
<dbReference type="EMBL" id="JAJAGQ010000023">
    <property type="protein sequence ID" value="KAJ8527937.1"/>
    <property type="molecule type" value="Genomic_DNA"/>
</dbReference>